<evidence type="ECO:0000259" key="12">
    <source>
        <dbReference type="PROSITE" id="PS50262"/>
    </source>
</evidence>
<dbReference type="GO" id="GO:0045028">
    <property type="term" value="F:G protein-coupled purinergic nucleotide receptor activity"/>
    <property type="evidence" value="ECO:0000318"/>
    <property type="project" value="GO_Central"/>
</dbReference>
<dbReference type="AGR" id="Xenbase:XB-GENE-5807786"/>
<comment type="subcellular location">
    <subcellularLocation>
        <location evidence="1">Cell membrane</location>
        <topology evidence="1">Multi-pass membrane protein</topology>
    </subcellularLocation>
</comment>
<dbReference type="PRINTS" id="PR01157">
    <property type="entry name" value="P2YPURNOCPTR"/>
</dbReference>
<accession>A0A6R5AD86</accession>
<feature type="transmembrane region" description="Helical" evidence="11">
    <location>
        <begin position="226"/>
        <end position="247"/>
    </location>
</feature>
<dbReference type="InterPro" id="IPR017452">
    <property type="entry name" value="GPCR_Rhodpsn_7TM"/>
</dbReference>
<dbReference type="InterPro" id="IPR000276">
    <property type="entry name" value="GPCR_Rhodpsn"/>
</dbReference>
<dbReference type="Reactome" id="R-XTR-418594">
    <property type="pathway name" value="G alpha (i) signalling events"/>
</dbReference>
<dbReference type="Pfam" id="PF00001">
    <property type="entry name" value="7tm_1"/>
    <property type="match status" value="1"/>
</dbReference>
<dbReference type="InterPro" id="IPR008109">
    <property type="entry name" value="P2Y13_rcpt"/>
</dbReference>
<dbReference type="PANTHER" id="PTHR24233:SF10">
    <property type="entry name" value="P2Y PURINOCEPTOR 13"/>
    <property type="match status" value="1"/>
</dbReference>
<feature type="transmembrane region" description="Helical" evidence="11">
    <location>
        <begin position="88"/>
        <end position="109"/>
    </location>
</feature>
<keyword evidence="5" id="KW-0297">G-protein coupled receptor</keyword>
<feature type="transmembrane region" description="Helical" evidence="11">
    <location>
        <begin position="129"/>
        <end position="148"/>
    </location>
</feature>
<reference evidence="14" key="3">
    <citation type="journal article" date="2010" name="Science">
        <title>The genome of the Western clawed frog Xenopus tropicalis.</title>
        <authorList>
            <person name="Hellsten U."/>
            <person name="Harland R.M."/>
            <person name="Gilchrist M.J."/>
            <person name="Hendrix D."/>
            <person name="Jurka J."/>
            <person name="Kapitonov V."/>
            <person name="Ovcharenko I."/>
            <person name="Putnam N.H."/>
            <person name="Shu S."/>
            <person name="Taher L."/>
            <person name="Blitz I.L."/>
            <person name="Blumberg B."/>
            <person name="Dichmann D.S."/>
            <person name="Dubchak I."/>
            <person name="Amaya E."/>
            <person name="Detter J.C."/>
            <person name="Fletcher R."/>
            <person name="Gerhard D.S."/>
            <person name="Goodstein D."/>
            <person name="Graves T."/>
            <person name="Grigoriev I.V."/>
            <person name="Grimwood J."/>
            <person name="Kawashima T."/>
            <person name="Lindquist E."/>
            <person name="Lucas S.M."/>
            <person name="Mead P.E."/>
            <person name="Mitros T."/>
            <person name="Ogino H."/>
            <person name="Ohta Y."/>
            <person name="Poliakov A.V."/>
            <person name="Pollet N."/>
            <person name="Robert J."/>
            <person name="Salamov A."/>
            <person name="Sater A.K."/>
            <person name="Schmutz J."/>
            <person name="Terry A."/>
            <person name="Vize P.D."/>
            <person name="Warren W.C."/>
            <person name="Wells D."/>
            <person name="Wills A."/>
            <person name="Wilson R.K."/>
            <person name="Zimmerman L.B."/>
            <person name="Zorn A.M."/>
            <person name="Grainger R."/>
            <person name="Grammer T."/>
            <person name="Khokha M.K."/>
            <person name="Richardson P.M."/>
            <person name="Rokhsar D.S."/>
        </authorList>
    </citation>
    <scope>NUCLEOTIDE SEQUENCE [LARGE SCALE GENOMIC DNA]</scope>
    <source>
        <strain evidence="14">Nigerian</strain>
    </source>
</reference>
<keyword evidence="4 11" id="KW-1133">Transmembrane helix</keyword>
<dbReference type="Ensembl" id="ENSXETT00000044559">
    <property type="protein sequence ID" value="ENSXETP00000044559"/>
    <property type="gene ID" value="ENSXETG00000026488"/>
</dbReference>
<name>Q5FWR3_XENTR</name>
<evidence type="ECO:0000313" key="14">
    <source>
        <dbReference type="Ensembl" id="ENSXETP00000044559"/>
    </source>
</evidence>
<dbReference type="Proteomes" id="UP000008143">
    <property type="component" value="Chromosome 5"/>
</dbReference>
<evidence type="ECO:0000256" key="10">
    <source>
        <dbReference type="ARBA" id="ARBA00023224"/>
    </source>
</evidence>
<dbReference type="EMBL" id="BC089239">
    <property type="protein sequence ID" value="AAH89239.1"/>
    <property type="molecule type" value="mRNA"/>
</dbReference>
<keyword evidence="15" id="KW-1185">Reference proteome</keyword>
<reference evidence="13" key="2">
    <citation type="submission" date="2005-01" db="EMBL/GenBank/DDBJ databases">
        <authorList>
            <consortium name="NIH - Xenopus Gene Collection (XGC) project"/>
        </authorList>
    </citation>
    <scope>NUCLEOTIDE SEQUENCE [LARGE SCALE MRNA]</scope>
    <source>
        <tissue evidence="13">Whole body</tissue>
    </source>
</reference>
<evidence type="ECO:0000256" key="3">
    <source>
        <dbReference type="ARBA" id="ARBA00022692"/>
    </source>
</evidence>
<feature type="domain" description="G-protein coupled receptors family 1 profile" evidence="12">
    <location>
        <begin position="72"/>
        <end position="328"/>
    </location>
</feature>
<reference evidence="16" key="5">
    <citation type="submission" date="2025-04" db="UniProtKB">
        <authorList>
            <consortium name="RefSeq"/>
        </authorList>
    </citation>
    <scope>IDENTIFICATION</scope>
</reference>
<dbReference type="RefSeq" id="NP_001015696.1">
    <property type="nucleotide sequence ID" value="NM_001015696.1"/>
</dbReference>
<feature type="transmembrane region" description="Helical" evidence="11">
    <location>
        <begin position="268"/>
        <end position="285"/>
    </location>
</feature>
<evidence type="ECO:0000256" key="4">
    <source>
        <dbReference type="ARBA" id="ARBA00022989"/>
    </source>
</evidence>
<reference evidence="14" key="4">
    <citation type="submission" date="2020-08" db="UniProtKB">
        <authorList>
            <consortium name="Ensembl"/>
        </authorList>
    </citation>
    <scope>IDENTIFICATION</scope>
</reference>
<dbReference type="PROSITE" id="PS50262">
    <property type="entry name" value="G_PROTEIN_RECEP_F1_2"/>
    <property type="match status" value="1"/>
</dbReference>
<dbReference type="PANTHER" id="PTHR24233">
    <property type="entry name" value="P2Y PURINOCEPTOR-RELATED G-PROTEIN COUPLED RECEPTOR"/>
    <property type="match status" value="1"/>
</dbReference>
<accession>Q5FWR3</accession>
<evidence type="ECO:0000313" key="13">
    <source>
        <dbReference type="EMBL" id="AAH89239.1"/>
    </source>
</evidence>
<dbReference type="GeneTree" id="ENSGT01110000267167"/>
<dbReference type="CTD" id="53829"/>
<dbReference type="GeneID" id="548413"/>
<proteinExistence type="evidence at transcript level"/>
<keyword evidence="6 11" id="KW-0472">Membrane</keyword>
<dbReference type="SUPFAM" id="SSF81321">
    <property type="entry name" value="Family A G protein-coupled receptor-like"/>
    <property type="match status" value="1"/>
</dbReference>
<keyword evidence="3 11" id="KW-0812">Transmembrane</keyword>
<evidence type="ECO:0000256" key="1">
    <source>
        <dbReference type="ARBA" id="ARBA00004651"/>
    </source>
</evidence>
<dbReference type="OrthoDB" id="6163051at2759"/>
<dbReference type="Xenbase" id="XB-GENE-5807786">
    <property type="gene designation" value="p2ry13"/>
</dbReference>
<keyword evidence="9" id="KW-0325">Glycoprotein</keyword>
<evidence type="ECO:0000256" key="8">
    <source>
        <dbReference type="ARBA" id="ARBA00023170"/>
    </source>
</evidence>
<gene>
    <name evidence="14 16 17" type="primary">p2ry13</name>
    <name evidence="13" type="synonym">MGC108160</name>
</gene>
<feature type="transmembrane region" description="Helical" evidence="11">
    <location>
        <begin position="169"/>
        <end position="187"/>
    </location>
</feature>
<evidence type="ECO:0000256" key="9">
    <source>
        <dbReference type="ARBA" id="ARBA00023180"/>
    </source>
</evidence>
<evidence type="ECO:0000256" key="11">
    <source>
        <dbReference type="SAM" id="Phobius"/>
    </source>
</evidence>
<dbReference type="DNASU" id="548413"/>
<dbReference type="Reactome" id="R-XTR-417957">
    <property type="pathway name" value="P2Y receptors"/>
</dbReference>
<keyword evidence="8" id="KW-0675">Receptor</keyword>
<keyword evidence="7" id="KW-1015">Disulfide bond</keyword>
<evidence type="ECO:0000256" key="5">
    <source>
        <dbReference type="ARBA" id="ARBA00023040"/>
    </source>
</evidence>
<organism evidence="13">
    <name type="scientific">Xenopus tropicalis</name>
    <name type="common">Western clawed frog</name>
    <name type="synonym">Silurana tropicalis</name>
    <dbReference type="NCBI Taxonomy" id="8364"/>
    <lineage>
        <taxon>Eukaryota</taxon>
        <taxon>Metazoa</taxon>
        <taxon>Chordata</taxon>
        <taxon>Craniata</taxon>
        <taxon>Vertebrata</taxon>
        <taxon>Euteleostomi</taxon>
        <taxon>Amphibia</taxon>
        <taxon>Batrachia</taxon>
        <taxon>Anura</taxon>
        <taxon>Pipoidea</taxon>
        <taxon>Pipidae</taxon>
        <taxon>Xenopodinae</taxon>
        <taxon>Xenopus</taxon>
        <taxon>Silurana</taxon>
    </lineage>
</organism>
<dbReference type="KEGG" id="xtr:548413"/>
<dbReference type="GO" id="GO:0007186">
    <property type="term" value="P:G protein-coupled receptor signaling pathway"/>
    <property type="evidence" value="ECO:0000318"/>
    <property type="project" value="GO_Central"/>
</dbReference>
<feature type="transmembrane region" description="Helical" evidence="11">
    <location>
        <begin position="60"/>
        <end position="81"/>
    </location>
</feature>
<sequence length="360" mass="40715">MEINSHNKMSIDLTAALTVTRFQSWSPTIISEVFNNSNGSSLPPKQCVRDTRISQVVFPVLYALVFLLGLLLNGFSIWIFCKVPSHTVFIVYLKNTLAADFVMICMLPFKILTDSGIGSLQMKAFVCRFSSVVFYVSMYINIILLGLIGLNRVLKIARPFGKKWVDNVFIARALSIAAWLLMFGISIPNMVLSNEKATELTVKKCASLKSKLGIKWHEAVNHFCQFIFWTTFTLMVIFYTIISKKVYESYTNSRSRDSSTTKKTKAKVFIIVAVFFLCFAPFHFARVPYTISQTGGIKDCNVQNKLYIAKETTLWLAATNVCMDPLIYILLCKPFRQLLTKGSRSATTSMEAQTCQDSRM</sequence>
<evidence type="ECO:0000313" key="17">
    <source>
        <dbReference type="Xenbase" id="XB-GENE-5807786"/>
    </source>
</evidence>
<dbReference type="Gene3D" id="1.20.1070.10">
    <property type="entry name" value="Rhodopsin 7-helix transmembrane proteins"/>
    <property type="match status" value="1"/>
</dbReference>
<evidence type="ECO:0000256" key="7">
    <source>
        <dbReference type="ARBA" id="ARBA00023157"/>
    </source>
</evidence>
<evidence type="ECO:0000313" key="16">
    <source>
        <dbReference type="RefSeq" id="NP_001015696.1"/>
    </source>
</evidence>
<protein>
    <submittedName>
        <fullName evidence="13">MGC108160 protein</fullName>
    </submittedName>
    <submittedName>
        <fullName evidence="16">P2Y purinoceptor 13</fullName>
    </submittedName>
    <submittedName>
        <fullName evidence="14">Purinergic receptor P2Y, G-protein coupled, 13</fullName>
    </submittedName>
</protein>
<evidence type="ECO:0000256" key="6">
    <source>
        <dbReference type="ARBA" id="ARBA00023136"/>
    </source>
</evidence>
<dbReference type="FunFam" id="1.20.1070.10:FF:000049">
    <property type="entry name" value="G-protein coupled receptor 87"/>
    <property type="match status" value="1"/>
</dbReference>
<dbReference type="Bgee" id="ENSXETG00000026488">
    <property type="expression patterns" value="Expressed in liver and 2 other cell types or tissues"/>
</dbReference>
<keyword evidence="2" id="KW-1003">Cell membrane</keyword>
<evidence type="ECO:0000256" key="2">
    <source>
        <dbReference type="ARBA" id="ARBA00022475"/>
    </source>
</evidence>
<dbReference type="CDD" id="cd15151">
    <property type="entry name" value="7tmA_P2Y13"/>
    <property type="match status" value="1"/>
</dbReference>
<dbReference type="GO" id="GO:0005886">
    <property type="term" value="C:plasma membrane"/>
    <property type="evidence" value="ECO:0007669"/>
    <property type="project" value="UniProtKB-SubCell"/>
</dbReference>
<dbReference type="AlphaFoldDB" id="Q5FWR3"/>
<evidence type="ECO:0000313" key="15">
    <source>
        <dbReference type="Proteomes" id="UP000008143"/>
    </source>
</evidence>
<dbReference type="OMA" id="TERLPCM"/>
<dbReference type="PRINTS" id="PR00237">
    <property type="entry name" value="GPCRRHODOPSN"/>
</dbReference>
<keyword evidence="10" id="KW-0807">Transducer</keyword>
<dbReference type="PRINTS" id="PR01735">
    <property type="entry name" value="P2Y13PRNCPTR"/>
</dbReference>
<reference evidence="16" key="1">
    <citation type="journal article" date="2002" name="Dev. Dyn.">
        <title>Genetic and genomic tools for Xenopus research: The NIH Xenopus initiative.</title>
        <authorList>
            <person name="Klein S.L."/>
            <person name="Strausberg R.L."/>
            <person name="Wagner L."/>
            <person name="Pontius J."/>
            <person name="Clifton S.W."/>
            <person name="Richardson P."/>
        </authorList>
    </citation>
    <scope>NUCLEOTIDE SEQUENCE</scope>
</reference>